<dbReference type="VEuPathDB" id="FungiDB:FGRAMPH1_01G02723"/>
<evidence type="ECO:0000313" key="2">
    <source>
        <dbReference type="EnsemblFungi" id="CEF73163"/>
    </source>
</evidence>
<accession>A0A0E0RPI8</accession>
<protein>
    <submittedName>
        <fullName evidence="1">Chromosome 1, complete genome</fullName>
    </submittedName>
</protein>
<evidence type="ECO:0000313" key="3">
    <source>
        <dbReference type="Proteomes" id="UP000070720"/>
    </source>
</evidence>
<reference evidence="2" key="4">
    <citation type="submission" date="2017-01" db="UniProtKB">
        <authorList>
            <consortium name="EnsemblFungi"/>
        </authorList>
    </citation>
    <scope>IDENTIFICATION</scope>
    <source>
        <strain evidence="2">PH-1 / ATCC MYA-4620 / FGSC 9075 / NRRL 31084</strain>
    </source>
</reference>
<organism evidence="1 3">
    <name type="scientific">Gibberella zeae (strain ATCC MYA-4620 / CBS 123657 / FGSC 9075 / NRRL 31084 / PH-1)</name>
    <name type="common">Wheat head blight fungus</name>
    <name type="synonym">Fusarium graminearum</name>
    <dbReference type="NCBI Taxonomy" id="229533"/>
    <lineage>
        <taxon>Eukaryota</taxon>
        <taxon>Fungi</taxon>
        <taxon>Dikarya</taxon>
        <taxon>Ascomycota</taxon>
        <taxon>Pezizomycotina</taxon>
        <taxon>Sordariomycetes</taxon>
        <taxon>Hypocreomycetidae</taxon>
        <taxon>Hypocreales</taxon>
        <taxon>Nectriaceae</taxon>
        <taxon>Fusarium</taxon>
    </lineage>
</organism>
<name>A0A098D2I1_GIBZE</name>
<keyword evidence="3" id="KW-1185">Reference proteome</keyword>
<sequence length="69" mass="8071">MPFCLGREMLYLDILWNFIGIWSLSLTYQMPKNLPETANTVSDAMVKRPQPTSLVVPSTEELMYWHPIR</sequence>
<dbReference type="EMBL" id="HG970332">
    <property type="protein sequence ID" value="CEF73163.1"/>
    <property type="molecule type" value="Genomic_DNA"/>
</dbReference>
<reference evidence="2 3" key="2">
    <citation type="journal article" date="2010" name="Nature">
        <title>Comparative genomics reveals mobile pathogenicity chromosomes in Fusarium.</title>
        <authorList>
            <person name="Ma L.J."/>
            <person name="van der Does H.C."/>
            <person name="Borkovich K.A."/>
            <person name="Coleman J.J."/>
            <person name="Daboussi M.J."/>
            <person name="Di Pietro A."/>
            <person name="Dufresne M."/>
            <person name="Freitag M."/>
            <person name="Grabherr M."/>
            <person name="Henrissat B."/>
            <person name="Houterman P.M."/>
            <person name="Kang S."/>
            <person name="Shim W.B."/>
            <person name="Woloshuk C."/>
            <person name="Xie X."/>
            <person name="Xu J.R."/>
            <person name="Antoniw J."/>
            <person name="Baker S.E."/>
            <person name="Bluhm B.H."/>
            <person name="Breakspear A."/>
            <person name="Brown D.W."/>
            <person name="Butchko R.A."/>
            <person name="Chapman S."/>
            <person name="Coulson R."/>
            <person name="Coutinho P.M."/>
            <person name="Danchin E.G."/>
            <person name="Diener A."/>
            <person name="Gale L.R."/>
            <person name="Gardiner D.M."/>
            <person name="Goff S."/>
            <person name="Hammond-Kosack K.E."/>
            <person name="Hilburn K."/>
            <person name="Hua-Van A."/>
            <person name="Jonkers W."/>
            <person name="Kazan K."/>
            <person name="Kodira C.D."/>
            <person name="Koehrsen M."/>
            <person name="Kumar L."/>
            <person name="Lee Y.H."/>
            <person name="Li L."/>
            <person name="Manners J.M."/>
            <person name="Miranda-Saavedra D."/>
            <person name="Mukherjee M."/>
            <person name="Park G."/>
            <person name="Park J."/>
            <person name="Park S.Y."/>
            <person name="Proctor R.H."/>
            <person name="Regev A."/>
            <person name="Ruiz-Roldan M.C."/>
            <person name="Sain D."/>
            <person name="Sakthikumar S."/>
            <person name="Sykes S."/>
            <person name="Schwartz D.C."/>
            <person name="Turgeon B.G."/>
            <person name="Wapinski I."/>
            <person name="Yoder O."/>
            <person name="Young S."/>
            <person name="Zeng Q."/>
            <person name="Zhou S."/>
            <person name="Galagan J."/>
            <person name="Cuomo C.A."/>
            <person name="Kistler H.C."/>
            <person name="Rep M."/>
        </authorList>
    </citation>
    <scope>GENOME REANNOTATION</scope>
    <source>
        <strain evidence="3">ATCC MYA-4620 / CBS 123657 / FGSC 9075 / NRRL 31084 / PH-1</strain>
        <strain evidence="2">PH-1 / ATCC MYA-4620 / FGSC 9075 / NRRL 31084</strain>
    </source>
</reference>
<dbReference type="EnsemblFungi" id="CEF73163">
    <property type="protein sequence ID" value="CEF73163"/>
    <property type="gene ID" value="FGRRES_20025"/>
</dbReference>
<proteinExistence type="predicted"/>
<evidence type="ECO:0000313" key="1">
    <source>
        <dbReference type="EMBL" id="CEF73163.1"/>
    </source>
</evidence>
<reference evidence="1 3" key="3">
    <citation type="journal article" date="2015" name="BMC Genomics">
        <title>The completed genome sequence of the pathogenic ascomycete fungus Fusarium graminearum.</title>
        <authorList>
            <person name="King R."/>
            <person name="Urban M."/>
            <person name="Hammond-Kosack M.C."/>
            <person name="Hassani-Pak K."/>
            <person name="Hammond-Kosack K.E."/>
        </authorList>
    </citation>
    <scope>NUCLEOTIDE SEQUENCE [LARGE SCALE GENOMIC DNA]</scope>
    <source>
        <strain evidence="3">ATCC MYA-4620 / CBS 123657 / FGSC 9075 / NRRL 31084 / PH-1</strain>
        <strain evidence="1">PH-1</strain>
    </source>
</reference>
<dbReference type="AlphaFoldDB" id="A0A098D2I1"/>
<gene>
    <name evidence="1" type="ORF">FGRAMPH1_01T02723</name>
</gene>
<accession>A0A098D2I1</accession>
<reference evidence="2 3" key="1">
    <citation type="journal article" date="2007" name="Science">
        <title>The Fusarium graminearum genome reveals a link between localized polymorphism and pathogen specialization.</title>
        <authorList>
            <person name="Cuomo C.A."/>
            <person name="Gueldener U."/>
            <person name="Xu J.-R."/>
            <person name="Trail F."/>
            <person name="Turgeon B.G."/>
            <person name="Di Pietro A."/>
            <person name="Walton J.D."/>
            <person name="Ma L.-J."/>
            <person name="Baker S.E."/>
            <person name="Rep M."/>
            <person name="Adam G."/>
            <person name="Antoniw J."/>
            <person name="Baldwin T."/>
            <person name="Calvo S.E."/>
            <person name="Chang Y.-L."/>
            <person name="DeCaprio D."/>
            <person name="Gale L.R."/>
            <person name="Gnerre S."/>
            <person name="Goswami R.S."/>
            <person name="Hammond-Kosack K."/>
            <person name="Harris L.J."/>
            <person name="Hilburn K."/>
            <person name="Kennell J.C."/>
            <person name="Kroken S."/>
            <person name="Magnuson J.K."/>
            <person name="Mannhaupt G."/>
            <person name="Mauceli E.W."/>
            <person name="Mewes H.-W."/>
            <person name="Mitterbauer R."/>
            <person name="Muehlbauer G."/>
            <person name="Muensterkoetter M."/>
            <person name="Nelson D."/>
            <person name="O'Donnell K."/>
            <person name="Ouellet T."/>
            <person name="Qi W."/>
            <person name="Quesneville H."/>
            <person name="Roncero M.I.G."/>
            <person name="Seong K.-Y."/>
            <person name="Tetko I.V."/>
            <person name="Urban M."/>
            <person name="Waalwijk C."/>
            <person name="Ward T.J."/>
            <person name="Yao J."/>
            <person name="Birren B.W."/>
            <person name="Kistler H.C."/>
        </authorList>
    </citation>
    <scope>NUCLEOTIDE SEQUENCE [LARGE SCALE GENOMIC DNA]</scope>
    <source>
        <strain evidence="3">ATCC MYA-4620 / CBS 123657 / FGSC 9075 / NRRL 31084 / PH-1</strain>
        <strain evidence="2">PH-1 / ATCC MYA-4620 / FGSC 9075 / NRRL 31084</strain>
    </source>
</reference>
<dbReference type="InParanoid" id="A0A098D2I1"/>
<dbReference type="Proteomes" id="UP000070720">
    <property type="component" value="Chromosome 1"/>
</dbReference>